<dbReference type="InterPro" id="IPR015813">
    <property type="entry name" value="Pyrv/PenolPyrv_kinase-like_dom"/>
</dbReference>
<dbReference type="Proteomes" id="UP001370348">
    <property type="component" value="Chromosome"/>
</dbReference>
<dbReference type="RefSeq" id="WP_394826720.1">
    <property type="nucleotide sequence ID" value="NZ_CP089984.1"/>
</dbReference>
<organism evidence="4 5">
    <name type="scientific">Pendulispora albinea</name>
    <dbReference type="NCBI Taxonomy" id="2741071"/>
    <lineage>
        <taxon>Bacteria</taxon>
        <taxon>Pseudomonadati</taxon>
        <taxon>Myxococcota</taxon>
        <taxon>Myxococcia</taxon>
        <taxon>Myxococcales</taxon>
        <taxon>Sorangiineae</taxon>
        <taxon>Pendulisporaceae</taxon>
        <taxon>Pendulispora</taxon>
    </lineage>
</organism>
<dbReference type="PANTHER" id="PTHR32308:SF10">
    <property type="entry name" value="CITRATE LYASE SUBUNIT BETA"/>
    <property type="match status" value="1"/>
</dbReference>
<dbReference type="PANTHER" id="PTHR32308">
    <property type="entry name" value="LYASE BETA SUBUNIT, PUTATIVE (AFU_ORTHOLOGUE AFUA_4G13030)-RELATED"/>
    <property type="match status" value="1"/>
</dbReference>
<dbReference type="InterPro" id="IPR040442">
    <property type="entry name" value="Pyrv_kinase-like_dom_sf"/>
</dbReference>
<evidence type="ECO:0000313" key="5">
    <source>
        <dbReference type="Proteomes" id="UP001370348"/>
    </source>
</evidence>
<proteinExistence type="predicted"/>
<evidence type="ECO:0000256" key="1">
    <source>
        <dbReference type="ARBA" id="ARBA00001946"/>
    </source>
</evidence>
<dbReference type="InterPro" id="IPR054255">
    <property type="entry name" value="DUF6986"/>
</dbReference>
<dbReference type="SUPFAM" id="SSF51621">
    <property type="entry name" value="Phosphoenolpyruvate/pyruvate domain"/>
    <property type="match status" value="1"/>
</dbReference>
<evidence type="ECO:0000256" key="3">
    <source>
        <dbReference type="ARBA" id="ARBA00022842"/>
    </source>
</evidence>
<dbReference type="Gene3D" id="3.20.20.60">
    <property type="entry name" value="Phosphoenolpyruvate-binding domains"/>
    <property type="match status" value="1"/>
</dbReference>
<dbReference type="EMBL" id="CP089984">
    <property type="protein sequence ID" value="WXB17090.1"/>
    <property type="molecule type" value="Genomic_DNA"/>
</dbReference>
<evidence type="ECO:0000256" key="2">
    <source>
        <dbReference type="ARBA" id="ARBA00022723"/>
    </source>
</evidence>
<gene>
    <name evidence="4" type="ORF">LZC94_07390</name>
</gene>
<protein>
    <submittedName>
        <fullName evidence="4">Aldolase/citrate lyase family protein</fullName>
    </submittedName>
</protein>
<dbReference type="GO" id="GO:0016829">
    <property type="term" value="F:lyase activity"/>
    <property type="evidence" value="ECO:0007669"/>
    <property type="project" value="UniProtKB-KW"/>
</dbReference>
<reference evidence="4 5" key="1">
    <citation type="submission" date="2021-12" db="EMBL/GenBank/DDBJ databases">
        <title>Discovery of the Pendulisporaceae a myxobacterial family with distinct sporulation behavior and unique specialized metabolism.</title>
        <authorList>
            <person name="Garcia R."/>
            <person name="Popoff A."/>
            <person name="Bader C.D."/>
            <person name="Loehr J."/>
            <person name="Walesch S."/>
            <person name="Walt C."/>
            <person name="Boldt J."/>
            <person name="Bunk B."/>
            <person name="Haeckl F.J.F.P.J."/>
            <person name="Gunesch A.P."/>
            <person name="Birkelbach J."/>
            <person name="Nuebel U."/>
            <person name="Pietschmann T."/>
            <person name="Bach T."/>
            <person name="Mueller R."/>
        </authorList>
    </citation>
    <scope>NUCLEOTIDE SEQUENCE [LARGE SCALE GENOMIC DNA]</scope>
    <source>
        <strain evidence="4 5">MSr11954</strain>
    </source>
</reference>
<dbReference type="Pfam" id="PF22484">
    <property type="entry name" value="DUF6986"/>
    <property type="match status" value="1"/>
</dbReference>
<evidence type="ECO:0000313" key="4">
    <source>
        <dbReference type="EMBL" id="WXB17090.1"/>
    </source>
</evidence>
<keyword evidence="5" id="KW-1185">Reference proteome</keyword>
<name>A0ABZ2M291_9BACT</name>
<comment type="cofactor">
    <cofactor evidence="1">
        <name>Mg(2+)</name>
        <dbReference type="ChEBI" id="CHEBI:18420"/>
    </cofactor>
</comment>
<keyword evidence="4" id="KW-0456">Lyase</keyword>
<accession>A0ABZ2M291</accession>
<keyword evidence="2" id="KW-0479">Metal-binding</keyword>
<keyword evidence="3" id="KW-0460">Magnesium</keyword>
<sequence length="445" mass="47714">MSTTLPAEGLQAVLSRLGDANRTLARRYPGESLARQPVHTVYGGAHLFRAETAGRLGTLALQSLERHAPDAAALARVLELPEALADAVYERVVAKLHREPVEDYRLDFEDGFGDRPHAEEDATALSAAGEVARGLREGTLPASIGIRIKSLSDETKARSARTLDMFVSTVLAQGGALPPGFVVTLPKVMLPEQVTALVELLRLLERANGLPEGAIAVELMIESTQALLTADGRTNLPAMLAAAQGRCRGVHLGVFDYTASANITAQHQGPEHPACDFARHLMQVAVTGTGACVADGPTTVIPVGPTADVHRAWRLSYRAIQRALISGFYQGWDLHPAQIPVRYAACYAFFLGGVVVAAERLGNFIRKAGQATMVGNVFDDAATGQGLLNFFLRARNCGAVTLDEVQATGLTLEELEGRSFLRIVEARRHVIGSKERSTHASSDHR</sequence>